<sequence length="160" mass="17738">MSSNIFFAQTGDPPIELPETGEERVLLNLQIPKCFKHNSFKVDSFFELNFLLGPSTPLHELEAGPFKIALEYQLLDGIGDNCNEVTPRLAETISGTVIAGVENKNIDPVQFESNTTPNLTAVCEELQESFYLVASVREIQGAAFLPTVQFRSLNAYTVRL</sequence>
<keyword evidence="2" id="KW-1185">Reference proteome</keyword>
<evidence type="ECO:0000313" key="1">
    <source>
        <dbReference type="EMBL" id="NBI27463.1"/>
    </source>
</evidence>
<dbReference type="OrthoDB" id="9824151at2"/>
<organism evidence="1 2">
    <name type="scientific">Chengkuizengella marina</name>
    <dbReference type="NCBI Taxonomy" id="2507566"/>
    <lineage>
        <taxon>Bacteria</taxon>
        <taxon>Bacillati</taxon>
        <taxon>Bacillota</taxon>
        <taxon>Bacilli</taxon>
        <taxon>Bacillales</taxon>
        <taxon>Paenibacillaceae</taxon>
        <taxon>Chengkuizengella</taxon>
    </lineage>
</organism>
<accession>A0A6N9PYF8</accession>
<dbReference type="AlphaFoldDB" id="A0A6N9PYF8"/>
<name>A0A6N9PYF8_9BACL</name>
<evidence type="ECO:0000313" key="2">
    <source>
        <dbReference type="Proteomes" id="UP000448943"/>
    </source>
</evidence>
<comment type="caution">
    <text evidence="1">The sequence shown here is derived from an EMBL/GenBank/DDBJ whole genome shotgun (WGS) entry which is preliminary data.</text>
</comment>
<dbReference type="EMBL" id="SIJB01000001">
    <property type="protein sequence ID" value="NBI27463.1"/>
    <property type="molecule type" value="Genomic_DNA"/>
</dbReference>
<proteinExistence type="predicted"/>
<gene>
    <name evidence="1" type="ORF">ERL59_00575</name>
</gene>
<dbReference type="Proteomes" id="UP000448943">
    <property type="component" value="Unassembled WGS sequence"/>
</dbReference>
<reference evidence="1 2" key="1">
    <citation type="submission" date="2019-01" db="EMBL/GenBank/DDBJ databases">
        <title>Chengkuizengella sp. nov., isolated from deep-sea sediment of East Pacific Ocean.</title>
        <authorList>
            <person name="Yang J."/>
            <person name="Lai Q."/>
            <person name="Shao Z."/>
        </authorList>
    </citation>
    <scope>NUCLEOTIDE SEQUENCE [LARGE SCALE GENOMIC DNA]</scope>
    <source>
        <strain evidence="1 2">YPA3-1-1</strain>
    </source>
</reference>
<protein>
    <submittedName>
        <fullName evidence="1">Uncharacterized protein</fullName>
    </submittedName>
</protein>
<dbReference type="RefSeq" id="WP_160643411.1">
    <property type="nucleotide sequence ID" value="NZ_SIJB01000001.1"/>
</dbReference>